<protein>
    <submittedName>
        <fullName evidence="1">Uncharacterized protein</fullName>
    </submittedName>
</protein>
<evidence type="ECO:0000313" key="1">
    <source>
        <dbReference type="EMBL" id="OTI62999.1"/>
    </source>
</evidence>
<dbReference type="Proteomes" id="UP000194857">
    <property type="component" value="Unassembled WGS sequence"/>
</dbReference>
<accession>A0A241XR80</accession>
<dbReference type="AlphaFoldDB" id="A0A241XR80"/>
<comment type="caution">
    <text evidence="1">The sequence shown here is derived from an EMBL/GenBank/DDBJ whole genome shotgun (WGS) entry which is preliminary data.</text>
</comment>
<dbReference type="RefSeq" id="WP_065327865.1">
    <property type="nucleotide sequence ID" value="NZ_NFFZ01000004.1"/>
</dbReference>
<reference evidence="2" key="1">
    <citation type="submission" date="2017-05" db="EMBL/GenBank/DDBJ databases">
        <authorList>
            <person name="Giani T."/>
            <person name="Arena F."/>
            <person name="Pollini S."/>
            <person name="Di Pilato V."/>
            <person name="D'Andrea M.M."/>
            <person name="Henrici De Angelis L."/>
            <person name="Bassetti M."/>
            <person name="Rossolini G.M."/>
        </authorList>
    </citation>
    <scope>NUCLEOTIDE SEQUENCE [LARGE SCALE GENOMIC DNA]</scope>
    <source>
        <strain evidence="2">S567_C10_BS</strain>
    </source>
</reference>
<organism evidence="1 2">
    <name type="scientific">Pseudomonas aeruginosa</name>
    <dbReference type="NCBI Taxonomy" id="287"/>
    <lineage>
        <taxon>Bacteria</taxon>
        <taxon>Pseudomonadati</taxon>
        <taxon>Pseudomonadota</taxon>
        <taxon>Gammaproteobacteria</taxon>
        <taxon>Pseudomonadales</taxon>
        <taxon>Pseudomonadaceae</taxon>
        <taxon>Pseudomonas</taxon>
    </lineage>
</organism>
<dbReference type="EMBL" id="NFFZ01000004">
    <property type="protein sequence ID" value="OTI62999.1"/>
    <property type="molecule type" value="Genomic_DNA"/>
</dbReference>
<gene>
    <name evidence="1" type="ORF">CAZ10_09125</name>
</gene>
<proteinExistence type="predicted"/>
<name>A0A241XR80_PSEAI</name>
<sequence>MQNQLISTQVTALVVGNRVDLASCPHLSGSPHAAYAYGIVSSVEKETENCVAVSYEDIDVVGYPIDTMLMVKAPRDVPDPVAKVRSIASDVEWEEWRISQNLTDRWGEINYYNAENKPLELLEFNQPLLERLIQQMWAEETFVVRKDGRFGILFELEMTSLESDGHENSESDPECASNNKLRPAEEVVAYLKTALAEITPRFPGVEFCVPDQSEICNDRPAAWAFVVDGLLTDDQRDALGTALASL</sequence>
<evidence type="ECO:0000313" key="2">
    <source>
        <dbReference type="Proteomes" id="UP000194857"/>
    </source>
</evidence>